<dbReference type="SUPFAM" id="SSF54427">
    <property type="entry name" value="NTF2-like"/>
    <property type="match status" value="1"/>
</dbReference>
<dbReference type="Proteomes" id="UP001275084">
    <property type="component" value="Unassembled WGS sequence"/>
</dbReference>
<evidence type="ECO:0000313" key="2">
    <source>
        <dbReference type="Proteomes" id="UP001275084"/>
    </source>
</evidence>
<name>A0AAJ0HE15_9PEZI</name>
<protein>
    <recommendedName>
        <fullName evidence="3">SnoaL-like domain-containing protein</fullName>
    </recommendedName>
</protein>
<dbReference type="InterPro" id="IPR032710">
    <property type="entry name" value="NTF2-like_dom_sf"/>
</dbReference>
<sequence length="147" mass="16257">MGIFPDWAKYLAHNSPPHWPRCLLAVPTGHPTGTRDILARQALAAPPPCVRSTPPPAAEELKARFDRFVVAFVGPAGKKNITEASEYIAADYINHNPAVKNGAGIKEDMSWVNYGTSQFGEIVDRFRWEGGCIAEHWNVNESYPTLK</sequence>
<comment type="caution">
    <text evidence="1">The sequence shown here is derived from an EMBL/GenBank/DDBJ whole genome shotgun (WGS) entry which is preliminary data.</text>
</comment>
<gene>
    <name evidence="1" type="ORF">B0T25DRAFT_569805</name>
</gene>
<evidence type="ECO:0008006" key="3">
    <source>
        <dbReference type="Google" id="ProtNLM"/>
    </source>
</evidence>
<dbReference type="EMBL" id="JAUIQD010000005">
    <property type="protein sequence ID" value="KAK3349153.1"/>
    <property type="molecule type" value="Genomic_DNA"/>
</dbReference>
<dbReference type="AlphaFoldDB" id="A0AAJ0HE15"/>
<organism evidence="1 2">
    <name type="scientific">Lasiosphaeria hispida</name>
    <dbReference type="NCBI Taxonomy" id="260671"/>
    <lineage>
        <taxon>Eukaryota</taxon>
        <taxon>Fungi</taxon>
        <taxon>Dikarya</taxon>
        <taxon>Ascomycota</taxon>
        <taxon>Pezizomycotina</taxon>
        <taxon>Sordariomycetes</taxon>
        <taxon>Sordariomycetidae</taxon>
        <taxon>Sordariales</taxon>
        <taxon>Lasiosphaeriaceae</taxon>
        <taxon>Lasiosphaeria</taxon>
    </lineage>
</organism>
<evidence type="ECO:0000313" key="1">
    <source>
        <dbReference type="EMBL" id="KAK3349153.1"/>
    </source>
</evidence>
<proteinExistence type="predicted"/>
<keyword evidence="2" id="KW-1185">Reference proteome</keyword>
<accession>A0AAJ0HE15</accession>
<reference evidence="1" key="2">
    <citation type="submission" date="2023-06" db="EMBL/GenBank/DDBJ databases">
        <authorList>
            <consortium name="Lawrence Berkeley National Laboratory"/>
            <person name="Haridas S."/>
            <person name="Hensen N."/>
            <person name="Bonometti L."/>
            <person name="Westerberg I."/>
            <person name="Brannstrom I.O."/>
            <person name="Guillou S."/>
            <person name="Cros-Aarteil S."/>
            <person name="Calhoun S."/>
            <person name="Kuo A."/>
            <person name="Mondo S."/>
            <person name="Pangilinan J."/>
            <person name="Riley R."/>
            <person name="Labutti K."/>
            <person name="Andreopoulos B."/>
            <person name="Lipzen A."/>
            <person name="Chen C."/>
            <person name="Yanf M."/>
            <person name="Daum C."/>
            <person name="Ng V."/>
            <person name="Clum A."/>
            <person name="Steindorff A."/>
            <person name="Ohm R."/>
            <person name="Martin F."/>
            <person name="Silar P."/>
            <person name="Natvig D."/>
            <person name="Lalanne C."/>
            <person name="Gautier V."/>
            <person name="Ament-Velasquez S.L."/>
            <person name="Kruys A."/>
            <person name="Hutchinson M.I."/>
            <person name="Powell A.J."/>
            <person name="Barry K."/>
            <person name="Miller A.N."/>
            <person name="Grigoriev I.V."/>
            <person name="Debuchy R."/>
            <person name="Gladieux P."/>
            <person name="Thoren M.H."/>
            <person name="Johannesson H."/>
        </authorList>
    </citation>
    <scope>NUCLEOTIDE SEQUENCE</scope>
    <source>
        <strain evidence="1">CBS 955.72</strain>
    </source>
</reference>
<reference evidence="1" key="1">
    <citation type="journal article" date="2023" name="Mol. Phylogenet. Evol.">
        <title>Genome-scale phylogeny and comparative genomics of the fungal order Sordariales.</title>
        <authorList>
            <person name="Hensen N."/>
            <person name="Bonometti L."/>
            <person name="Westerberg I."/>
            <person name="Brannstrom I.O."/>
            <person name="Guillou S."/>
            <person name="Cros-Aarteil S."/>
            <person name="Calhoun S."/>
            <person name="Haridas S."/>
            <person name="Kuo A."/>
            <person name="Mondo S."/>
            <person name="Pangilinan J."/>
            <person name="Riley R."/>
            <person name="LaButti K."/>
            <person name="Andreopoulos B."/>
            <person name="Lipzen A."/>
            <person name="Chen C."/>
            <person name="Yan M."/>
            <person name="Daum C."/>
            <person name="Ng V."/>
            <person name="Clum A."/>
            <person name="Steindorff A."/>
            <person name="Ohm R.A."/>
            <person name="Martin F."/>
            <person name="Silar P."/>
            <person name="Natvig D.O."/>
            <person name="Lalanne C."/>
            <person name="Gautier V."/>
            <person name="Ament-Velasquez S.L."/>
            <person name="Kruys A."/>
            <person name="Hutchinson M.I."/>
            <person name="Powell A.J."/>
            <person name="Barry K."/>
            <person name="Miller A.N."/>
            <person name="Grigoriev I.V."/>
            <person name="Debuchy R."/>
            <person name="Gladieux P."/>
            <person name="Hiltunen Thoren M."/>
            <person name="Johannesson H."/>
        </authorList>
    </citation>
    <scope>NUCLEOTIDE SEQUENCE</scope>
    <source>
        <strain evidence="1">CBS 955.72</strain>
    </source>
</reference>